<dbReference type="AlphaFoldDB" id="A0A521ES07"/>
<proteinExistence type="predicted"/>
<keyword evidence="1" id="KW-0472">Membrane</keyword>
<keyword evidence="1" id="KW-0812">Transmembrane</keyword>
<protein>
    <submittedName>
        <fullName evidence="2">Uncharacterized protein</fullName>
    </submittedName>
</protein>
<keyword evidence="1" id="KW-1133">Transmembrane helix</keyword>
<sequence>MDFITTIIGIAALLIFFIPIAYDYWKNKKKGNMQ</sequence>
<name>A0A521ES07_9BACT</name>
<reference evidence="2 3" key="1">
    <citation type="submission" date="2017-05" db="EMBL/GenBank/DDBJ databases">
        <authorList>
            <person name="Varghese N."/>
            <person name="Submissions S."/>
        </authorList>
    </citation>
    <scope>NUCLEOTIDE SEQUENCE [LARGE SCALE GENOMIC DNA]</scope>
    <source>
        <strain evidence="2 3">DSM 21194</strain>
    </source>
</reference>
<evidence type="ECO:0000313" key="3">
    <source>
        <dbReference type="Proteomes" id="UP000317593"/>
    </source>
</evidence>
<evidence type="ECO:0000256" key="1">
    <source>
        <dbReference type="SAM" id="Phobius"/>
    </source>
</evidence>
<organism evidence="2 3">
    <name type="scientific">Fodinibius sediminis</name>
    <dbReference type="NCBI Taxonomy" id="1214077"/>
    <lineage>
        <taxon>Bacteria</taxon>
        <taxon>Pseudomonadati</taxon>
        <taxon>Balneolota</taxon>
        <taxon>Balneolia</taxon>
        <taxon>Balneolales</taxon>
        <taxon>Balneolaceae</taxon>
        <taxon>Fodinibius</taxon>
    </lineage>
</organism>
<gene>
    <name evidence="2" type="ORF">SAMN06265218_11877</name>
</gene>
<feature type="transmembrane region" description="Helical" evidence="1">
    <location>
        <begin position="6"/>
        <end position="25"/>
    </location>
</feature>
<dbReference type="Proteomes" id="UP000317593">
    <property type="component" value="Unassembled WGS sequence"/>
</dbReference>
<keyword evidence="3" id="KW-1185">Reference proteome</keyword>
<accession>A0A521ES07</accession>
<dbReference type="EMBL" id="FXTH01000018">
    <property type="protein sequence ID" value="SMO86714.1"/>
    <property type="molecule type" value="Genomic_DNA"/>
</dbReference>
<evidence type="ECO:0000313" key="2">
    <source>
        <dbReference type="EMBL" id="SMO86714.1"/>
    </source>
</evidence>